<dbReference type="PANTHER" id="PTHR10996">
    <property type="entry name" value="2-HYDROXYACID DEHYDROGENASE-RELATED"/>
    <property type="match status" value="1"/>
</dbReference>
<dbReference type="AlphaFoldDB" id="A0A1F5P3C0"/>
<dbReference type="PROSITE" id="PS00670">
    <property type="entry name" value="D_2_HYDROXYACID_DH_2"/>
    <property type="match status" value="1"/>
</dbReference>
<evidence type="ECO:0000313" key="7">
    <source>
        <dbReference type="EMBL" id="OGE84439.1"/>
    </source>
</evidence>
<comment type="similarity">
    <text evidence="1 4">Belongs to the D-isomer specific 2-hydroxyacid dehydrogenase family.</text>
</comment>
<organism evidence="7 8">
    <name type="scientific">Candidatus Doudnabacteria bacterium RIFCSPHIGHO2_01_FULL_49_9</name>
    <dbReference type="NCBI Taxonomy" id="1817827"/>
    <lineage>
        <taxon>Bacteria</taxon>
        <taxon>Candidatus Doudnaibacteriota</taxon>
    </lineage>
</organism>
<comment type="caution">
    <text evidence="7">The sequence shown here is derived from an EMBL/GenBank/DDBJ whole genome shotgun (WGS) entry which is preliminary data.</text>
</comment>
<dbReference type="InterPro" id="IPR029752">
    <property type="entry name" value="D-isomer_DH_CS1"/>
</dbReference>
<accession>A0A1F5P3C0</accession>
<dbReference type="InterPro" id="IPR036291">
    <property type="entry name" value="NAD(P)-bd_dom_sf"/>
</dbReference>
<dbReference type="GO" id="GO:0005829">
    <property type="term" value="C:cytosol"/>
    <property type="evidence" value="ECO:0007669"/>
    <property type="project" value="TreeGrafter"/>
</dbReference>
<name>A0A1F5P3C0_9BACT</name>
<dbReference type="Pfam" id="PF02826">
    <property type="entry name" value="2-Hacid_dh_C"/>
    <property type="match status" value="1"/>
</dbReference>
<dbReference type="FunFam" id="3.40.50.720:FF:000203">
    <property type="entry name" value="D-3-phosphoglycerate dehydrogenase (SerA)"/>
    <property type="match status" value="1"/>
</dbReference>
<dbReference type="GO" id="GO:0016618">
    <property type="term" value="F:hydroxypyruvate reductase [NAD(P)H] activity"/>
    <property type="evidence" value="ECO:0007669"/>
    <property type="project" value="TreeGrafter"/>
</dbReference>
<dbReference type="InterPro" id="IPR006139">
    <property type="entry name" value="D-isomer_2_OHA_DH_cat_dom"/>
</dbReference>
<sequence>MKQIVAVTRKIPEAGLKLLEDKFDLRVSNVSRPLSAPELKKFVQGASGVLALLTDKIDGEVLAAAGKQLRIVANFAVGYDNIDLPAAKKKKIVITNTPGVLTGAVAEHAIALMMSVARRVVESDKFTRAGRYEGWEPELLLGPELAGKTLGIMGLGRIGSRVAEIAALGLGMKIIYYDNGNRNRDLEKKLGAVACTVRRVLTGADVISIHVPLVPATRHLVGKRELESMKSTAILINTSRGPVVDEKALADALKRKIIWGAGLDVFEFEPKITAELLKLDNVVMTPHTASATIEARNAMAILAAKNIIAVLGGRAPLTPVK</sequence>
<dbReference type="GO" id="GO:0030267">
    <property type="term" value="F:glyoxylate reductase (NADPH) activity"/>
    <property type="evidence" value="ECO:0007669"/>
    <property type="project" value="TreeGrafter"/>
</dbReference>
<dbReference type="SUPFAM" id="SSF52283">
    <property type="entry name" value="Formate/glycerate dehydrogenase catalytic domain-like"/>
    <property type="match status" value="1"/>
</dbReference>
<feature type="domain" description="D-isomer specific 2-hydroxyacid dehydrogenase catalytic" evidence="5">
    <location>
        <begin position="5"/>
        <end position="320"/>
    </location>
</feature>
<dbReference type="PROSITE" id="PS00065">
    <property type="entry name" value="D_2_HYDROXYACID_DH_1"/>
    <property type="match status" value="1"/>
</dbReference>
<dbReference type="Pfam" id="PF00389">
    <property type="entry name" value="2-Hacid_dh"/>
    <property type="match status" value="1"/>
</dbReference>
<evidence type="ECO:0000256" key="4">
    <source>
        <dbReference type="RuleBase" id="RU003719"/>
    </source>
</evidence>
<dbReference type="CDD" id="cd05301">
    <property type="entry name" value="GDH"/>
    <property type="match status" value="1"/>
</dbReference>
<evidence type="ECO:0000256" key="1">
    <source>
        <dbReference type="ARBA" id="ARBA00005854"/>
    </source>
</evidence>
<dbReference type="GO" id="GO:0051287">
    <property type="term" value="F:NAD binding"/>
    <property type="evidence" value="ECO:0007669"/>
    <property type="project" value="InterPro"/>
</dbReference>
<evidence type="ECO:0000256" key="3">
    <source>
        <dbReference type="ARBA" id="ARBA00023027"/>
    </source>
</evidence>
<dbReference type="EMBL" id="MFEN01000012">
    <property type="protein sequence ID" value="OGE84439.1"/>
    <property type="molecule type" value="Genomic_DNA"/>
</dbReference>
<dbReference type="InterPro" id="IPR050223">
    <property type="entry name" value="D-isomer_2-hydroxyacid_DH"/>
</dbReference>
<feature type="domain" description="D-isomer specific 2-hydroxyacid dehydrogenase NAD-binding" evidence="6">
    <location>
        <begin position="110"/>
        <end position="289"/>
    </location>
</feature>
<reference evidence="7 8" key="1">
    <citation type="journal article" date="2016" name="Nat. Commun.">
        <title>Thousands of microbial genomes shed light on interconnected biogeochemical processes in an aquifer system.</title>
        <authorList>
            <person name="Anantharaman K."/>
            <person name="Brown C.T."/>
            <person name="Hug L.A."/>
            <person name="Sharon I."/>
            <person name="Castelle C.J."/>
            <person name="Probst A.J."/>
            <person name="Thomas B.C."/>
            <person name="Singh A."/>
            <person name="Wilkins M.J."/>
            <person name="Karaoz U."/>
            <person name="Brodie E.L."/>
            <person name="Williams K.H."/>
            <person name="Hubbard S.S."/>
            <person name="Banfield J.F."/>
        </authorList>
    </citation>
    <scope>NUCLEOTIDE SEQUENCE [LARGE SCALE GENOMIC DNA]</scope>
</reference>
<dbReference type="InterPro" id="IPR029753">
    <property type="entry name" value="D-isomer_DH_CS"/>
</dbReference>
<evidence type="ECO:0000256" key="2">
    <source>
        <dbReference type="ARBA" id="ARBA00023002"/>
    </source>
</evidence>
<keyword evidence="3" id="KW-0520">NAD</keyword>
<evidence type="ECO:0000259" key="6">
    <source>
        <dbReference type="Pfam" id="PF02826"/>
    </source>
</evidence>
<dbReference type="InterPro" id="IPR006140">
    <property type="entry name" value="D-isomer_DH_NAD-bd"/>
</dbReference>
<evidence type="ECO:0008006" key="9">
    <source>
        <dbReference type="Google" id="ProtNLM"/>
    </source>
</evidence>
<keyword evidence="2 4" id="KW-0560">Oxidoreductase</keyword>
<dbReference type="Proteomes" id="UP000176339">
    <property type="component" value="Unassembled WGS sequence"/>
</dbReference>
<evidence type="ECO:0000259" key="5">
    <source>
        <dbReference type="Pfam" id="PF00389"/>
    </source>
</evidence>
<dbReference type="Gene3D" id="3.40.50.720">
    <property type="entry name" value="NAD(P)-binding Rossmann-like Domain"/>
    <property type="match status" value="2"/>
</dbReference>
<dbReference type="PANTHER" id="PTHR10996:SF257">
    <property type="entry name" value="GLYOXYLATE REDUCTASE 1"/>
    <property type="match status" value="1"/>
</dbReference>
<proteinExistence type="inferred from homology"/>
<dbReference type="PROSITE" id="PS00671">
    <property type="entry name" value="D_2_HYDROXYACID_DH_3"/>
    <property type="match status" value="1"/>
</dbReference>
<gene>
    <name evidence="7" type="ORF">A2846_02650</name>
</gene>
<protein>
    <recommendedName>
        <fullName evidence="9">D-glycerate dehydrogenase</fullName>
    </recommendedName>
</protein>
<dbReference type="SUPFAM" id="SSF51735">
    <property type="entry name" value="NAD(P)-binding Rossmann-fold domains"/>
    <property type="match status" value="1"/>
</dbReference>
<evidence type="ECO:0000313" key="8">
    <source>
        <dbReference type="Proteomes" id="UP000176339"/>
    </source>
</evidence>